<keyword evidence="2" id="KW-1185">Reference proteome</keyword>
<dbReference type="Gene3D" id="1.10.260.40">
    <property type="entry name" value="lambda repressor-like DNA-binding domains"/>
    <property type="match status" value="1"/>
</dbReference>
<comment type="caution">
    <text evidence="1">The sequence shown here is derived from an EMBL/GenBank/DDBJ whole genome shotgun (WGS) entry which is preliminary data.</text>
</comment>
<dbReference type="EMBL" id="JAVTLL010000045">
    <property type="protein sequence ID" value="MDT7847255.1"/>
    <property type="molecule type" value="Genomic_DNA"/>
</dbReference>
<evidence type="ECO:0000313" key="2">
    <source>
        <dbReference type="Proteomes" id="UP001257948"/>
    </source>
</evidence>
<organism evidence="1 2">
    <name type="scientific">Streptomyces justiciae</name>
    <dbReference type="NCBI Taxonomy" id="2780140"/>
    <lineage>
        <taxon>Bacteria</taxon>
        <taxon>Bacillati</taxon>
        <taxon>Actinomycetota</taxon>
        <taxon>Actinomycetes</taxon>
        <taxon>Kitasatosporales</taxon>
        <taxon>Streptomycetaceae</taxon>
        <taxon>Streptomyces</taxon>
    </lineage>
</organism>
<proteinExistence type="predicted"/>
<dbReference type="RefSeq" id="WP_314207453.1">
    <property type="nucleotide sequence ID" value="NZ_JAVTLL010000045.1"/>
</dbReference>
<dbReference type="InterPro" id="IPR010982">
    <property type="entry name" value="Lambda_DNA-bd_dom_sf"/>
</dbReference>
<name>A0ABU3M742_9ACTN</name>
<protein>
    <submittedName>
        <fullName evidence="1">Helix-turn-helix domain-containing protein</fullName>
    </submittedName>
</protein>
<sequence>MMTVEKTVRRSELSDLLRDRKGELGMSLRALADACVDPENPEAGPQYKRTTLDGLMKNVVGVQPPTLPQLRALAEAFRLPLGLIQEAAGAQFFGIDTVWAQDGKVRAIVYQVQELDADDQDRVMALMQSWQKLKRD</sequence>
<gene>
    <name evidence="1" type="ORF">RQC66_41685</name>
</gene>
<accession>A0ABU3M742</accession>
<reference evidence="2" key="1">
    <citation type="submission" date="2023-07" db="EMBL/GenBank/DDBJ databases">
        <title>Draft genome sequence of the endophytic actinobacterium Streptomyces justiciae WPN32, a potential antibiotic producer.</title>
        <authorList>
            <person name="Yasawong M."/>
            <person name="Pana W."/>
            <person name="Ganta P."/>
            <person name="Santapan N."/>
            <person name="Songngamsuk T."/>
            <person name="Phatcharaharikarn M."/>
            <person name="Kerdtoob S."/>
            <person name="Nantapong N."/>
        </authorList>
    </citation>
    <scope>NUCLEOTIDE SEQUENCE [LARGE SCALE GENOMIC DNA]</scope>
    <source>
        <strain evidence="2">WPN32</strain>
    </source>
</reference>
<evidence type="ECO:0000313" key="1">
    <source>
        <dbReference type="EMBL" id="MDT7847255.1"/>
    </source>
</evidence>
<dbReference type="Proteomes" id="UP001257948">
    <property type="component" value="Unassembled WGS sequence"/>
</dbReference>